<evidence type="ECO:0000256" key="1">
    <source>
        <dbReference type="SAM" id="Phobius"/>
    </source>
</evidence>
<evidence type="ECO:0000313" key="2">
    <source>
        <dbReference type="EMBL" id="CAH9419417.1"/>
    </source>
</evidence>
<proteinExistence type="predicted"/>
<keyword evidence="3" id="KW-1185">Reference proteome</keyword>
<dbReference type="Proteomes" id="UP001154015">
    <property type="component" value="Unassembled WGS sequence"/>
</dbReference>
<name>A0ABN8V9F1_STRGL</name>
<dbReference type="EMBL" id="CAKXYP010000024">
    <property type="protein sequence ID" value="CAH9419417.1"/>
    <property type="molecule type" value="Genomic_DNA"/>
</dbReference>
<accession>A0ABN8V9F1</accession>
<feature type="transmembrane region" description="Helical" evidence="1">
    <location>
        <begin position="53"/>
        <end position="72"/>
    </location>
</feature>
<reference evidence="2" key="1">
    <citation type="submission" date="2022-03" db="EMBL/GenBank/DDBJ databases">
        <authorList>
            <person name="Leyn A S."/>
        </authorList>
    </citation>
    <scope>NUCLEOTIDE SEQUENCE</scope>
    <source>
        <strain evidence="2">Streptomyces globisporus 4-3</strain>
    </source>
</reference>
<keyword evidence="1" id="KW-1133">Transmembrane helix</keyword>
<keyword evidence="1" id="KW-0472">Membrane</keyword>
<keyword evidence="1" id="KW-0812">Transmembrane</keyword>
<gene>
    <name evidence="2" type="ORF">SGL43_06472</name>
</gene>
<protein>
    <submittedName>
        <fullName evidence="2">Uncharacterized protein</fullName>
    </submittedName>
</protein>
<evidence type="ECO:0000313" key="3">
    <source>
        <dbReference type="Proteomes" id="UP001154015"/>
    </source>
</evidence>
<sequence>MCPAAVSVPRRAPEYAGPPLLSTFPDARLTGPLFDGRMTSEAPRRPRIEHVTTAGSALAVTLLPLVVGVLLAKTMAADPMTSVNALVTNGHRPRVSPKEWSRCGGHALRRLRTAERPSFARIGTR</sequence>
<organism evidence="2 3">
    <name type="scientific">Streptomyces globisporus</name>
    <dbReference type="NCBI Taxonomy" id="1908"/>
    <lineage>
        <taxon>Bacteria</taxon>
        <taxon>Bacillati</taxon>
        <taxon>Actinomycetota</taxon>
        <taxon>Actinomycetes</taxon>
        <taxon>Kitasatosporales</taxon>
        <taxon>Streptomycetaceae</taxon>
        <taxon>Streptomyces</taxon>
    </lineage>
</organism>
<comment type="caution">
    <text evidence="2">The sequence shown here is derived from an EMBL/GenBank/DDBJ whole genome shotgun (WGS) entry which is preliminary data.</text>
</comment>